<evidence type="ECO:0000259" key="5">
    <source>
        <dbReference type="PROSITE" id="PS50937"/>
    </source>
</evidence>
<evidence type="ECO:0000313" key="7">
    <source>
        <dbReference type="Proteomes" id="UP001596022"/>
    </source>
</evidence>
<dbReference type="SMART" id="SM00422">
    <property type="entry name" value="HTH_MERR"/>
    <property type="match status" value="1"/>
</dbReference>
<reference evidence="7" key="1">
    <citation type="journal article" date="2019" name="Int. J. Syst. Evol. Microbiol.">
        <title>The Global Catalogue of Microorganisms (GCM) 10K type strain sequencing project: providing services to taxonomists for standard genome sequencing and annotation.</title>
        <authorList>
            <consortium name="The Broad Institute Genomics Platform"/>
            <consortium name="The Broad Institute Genome Sequencing Center for Infectious Disease"/>
            <person name="Wu L."/>
            <person name="Ma J."/>
        </authorList>
    </citation>
    <scope>NUCLEOTIDE SEQUENCE [LARGE SCALE GENOMIC DNA]</scope>
    <source>
        <strain evidence="7">CGMCC 1.16306</strain>
    </source>
</reference>
<evidence type="ECO:0000256" key="1">
    <source>
        <dbReference type="ARBA" id="ARBA00022491"/>
    </source>
</evidence>
<evidence type="ECO:0000256" key="4">
    <source>
        <dbReference type="ARBA" id="ARBA00023163"/>
    </source>
</evidence>
<evidence type="ECO:0000256" key="2">
    <source>
        <dbReference type="ARBA" id="ARBA00023015"/>
    </source>
</evidence>
<gene>
    <name evidence="6" type="ORF">ACFO4N_15065</name>
</gene>
<evidence type="ECO:0000256" key="3">
    <source>
        <dbReference type="ARBA" id="ARBA00023125"/>
    </source>
</evidence>
<organism evidence="6 7">
    <name type="scientific">Camelliibacillus cellulosilyticus</name>
    <dbReference type="NCBI Taxonomy" id="2174486"/>
    <lineage>
        <taxon>Bacteria</taxon>
        <taxon>Bacillati</taxon>
        <taxon>Bacillota</taxon>
        <taxon>Bacilli</taxon>
        <taxon>Bacillales</taxon>
        <taxon>Sporolactobacillaceae</taxon>
        <taxon>Camelliibacillus</taxon>
    </lineage>
</organism>
<dbReference type="PROSITE" id="PS50937">
    <property type="entry name" value="HTH_MERR_2"/>
    <property type="match status" value="1"/>
</dbReference>
<comment type="caution">
    <text evidence="6">The sequence shown here is derived from an EMBL/GenBank/DDBJ whole genome shotgun (WGS) entry which is preliminary data.</text>
</comment>
<keyword evidence="1" id="KW-0678">Repressor</keyword>
<dbReference type="RefSeq" id="WP_376847126.1">
    <property type="nucleotide sequence ID" value="NZ_JBHSFW010000015.1"/>
</dbReference>
<feature type="domain" description="HTH merR-type" evidence="5">
    <location>
        <begin position="16"/>
        <end position="70"/>
    </location>
</feature>
<keyword evidence="2" id="KW-0805">Transcription regulation</keyword>
<dbReference type="SUPFAM" id="SSF46955">
    <property type="entry name" value="Putative DNA-binding domain"/>
    <property type="match status" value="1"/>
</dbReference>
<proteinExistence type="predicted"/>
<dbReference type="Proteomes" id="UP001596022">
    <property type="component" value="Unassembled WGS sequence"/>
</dbReference>
<keyword evidence="3" id="KW-0238">DNA-binding</keyword>
<protein>
    <submittedName>
        <fullName evidence="6">MerR family transcriptional regulator</fullName>
    </submittedName>
</protein>
<dbReference type="PANTHER" id="PTHR30204:SF69">
    <property type="entry name" value="MERR-FAMILY TRANSCRIPTIONAL REGULATOR"/>
    <property type="match status" value="1"/>
</dbReference>
<evidence type="ECO:0000313" key="6">
    <source>
        <dbReference type="EMBL" id="MFC4620032.1"/>
    </source>
</evidence>
<dbReference type="Pfam" id="PF13411">
    <property type="entry name" value="MerR_1"/>
    <property type="match status" value="1"/>
</dbReference>
<sequence>MIQIQIGDFIAEVETTKDTVRHYETLGLLSPKWENGRRIYTVKDVEDFQVIKEMQAFGLALKDIQAIFESKQKDGCGSEPLIKSVKAKLKEKLATLMEEKAVIDQKVAGVKQTLKALKDLT</sequence>
<dbReference type="Gene3D" id="1.10.1660.10">
    <property type="match status" value="1"/>
</dbReference>
<dbReference type="CDD" id="cd00592">
    <property type="entry name" value="HTH_MerR-like"/>
    <property type="match status" value="1"/>
</dbReference>
<dbReference type="PANTHER" id="PTHR30204">
    <property type="entry name" value="REDOX-CYCLING DRUG-SENSING TRANSCRIPTIONAL ACTIVATOR SOXR"/>
    <property type="match status" value="1"/>
</dbReference>
<name>A0ABV9GPU9_9BACL</name>
<dbReference type="InterPro" id="IPR009061">
    <property type="entry name" value="DNA-bd_dom_put_sf"/>
</dbReference>
<keyword evidence="4" id="KW-0804">Transcription</keyword>
<dbReference type="InterPro" id="IPR047057">
    <property type="entry name" value="MerR_fam"/>
</dbReference>
<dbReference type="InterPro" id="IPR000551">
    <property type="entry name" value="MerR-type_HTH_dom"/>
</dbReference>
<accession>A0ABV9GPU9</accession>
<dbReference type="EMBL" id="JBHSFW010000015">
    <property type="protein sequence ID" value="MFC4620032.1"/>
    <property type="molecule type" value="Genomic_DNA"/>
</dbReference>
<keyword evidence="7" id="KW-1185">Reference proteome</keyword>